<sequence length="61" mass="7079">MSGKIAESSEDLENESNEKIKFDLSDISLEFQCKPIVKKVSNINITDRFQEYQKNVLRKAE</sequence>
<reference evidence="1 2" key="1">
    <citation type="submission" date="2016-04" db="EMBL/GenBank/DDBJ databases">
        <title>Genome analyses suggest a sexual origin of heterokaryosis in a supposedly ancient asexual fungus.</title>
        <authorList>
            <person name="Ropars J."/>
            <person name="Sedzielewska K."/>
            <person name="Noel J."/>
            <person name="Charron P."/>
            <person name="Farinelli L."/>
            <person name="Marton T."/>
            <person name="Kruger M."/>
            <person name="Pelin A."/>
            <person name="Brachmann A."/>
            <person name="Corradi N."/>
        </authorList>
    </citation>
    <scope>NUCLEOTIDE SEQUENCE [LARGE SCALE GENOMIC DNA]</scope>
    <source>
        <strain evidence="1 2">A5</strain>
    </source>
</reference>
<protein>
    <submittedName>
        <fullName evidence="1">Uncharacterized protein</fullName>
    </submittedName>
</protein>
<organism evidence="1 2">
    <name type="scientific">Rhizophagus irregularis</name>
    <dbReference type="NCBI Taxonomy" id="588596"/>
    <lineage>
        <taxon>Eukaryota</taxon>
        <taxon>Fungi</taxon>
        <taxon>Fungi incertae sedis</taxon>
        <taxon>Mucoromycota</taxon>
        <taxon>Glomeromycotina</taxon>
        <taxon>Glomeromycetes</taxon>
        <taxon>Glomerales</taxon>
        <taxon>Glomeraceae</taxon>
        <taxon>Rhizophagus</taxon>
    </lineage>
</organism>
<accession>A0A2N0PYM4</accession>
<dbReference type="AlphaFoldDB" id="A0A2N0PYM4"/>
<comment type="caution">
    <text evidence="1">The sequence shown here is derived from an EMBL/GenBank/DDBJ whole genome shotgun (WGS) entry which is preliminary data.</text>
</comment>
<evidence type="ECO:0000313" key="1">
    <source>
        <dbReference type="EMBL" id="PKC11934.1"/>
    </source>
</evidence>
<reference evidence="1 2" key="2">
    <citation type="submission" date="2017-09" db="EMBL/GenBank/DDBJ databases">
        <title>Extensive intraspecific genome diversity in a model arbuscular mycorrhizal fungus.</title>
        <authorList>
            <person name="Chen E.C."/>
            <person name="Morin E."/>
            <person name="Beaudet D."/>
            <person name="Noel J."/>
            <person name="Ndikumana S."/>
            <person name="Charron P."/>
            <person name="St-Onge C."/>
            <person name="Giorgi J."/>
            <person name="Grigoriev I.V."/>
            <person name="Roux C."/>
            <person name="Martin F.M."/>
            <person name="Corradi N."/>
        </authorList>
    </citation>
    <scope>NUCLEOTIDE SEQUENCE [LARGE SCALE GENOMIC DNA]</scope>
    <source>
        <strain evidence="1 2">A5</strain>
    </source>
</reference>
<dbReference type="Proteomes" id="UP000232722">
    <property type="component" value="Unassembled WGS sequence"/>
</dbReference>
<proteinExistence type="predicted"/>
<evidence type="ECO:0000313" key="2">
    <source>
        <dbReference type="Proteomes" id="UP000232722"/>
    </source>
</evidence>
<name>A0A2N0PYM4_9GLOM</name>
<gene>
    <name evidence="1" type="ORF">RhiirA5_412484</name>
</gene>
<dbReference type="EMBL" id="LLXJ01000279">
    <property type="protein sequence ID" value="PKC11934.1"/>
    <property type="molecule type" value="Genomic_DNA"/>
</dbReference>